<reference evidence="1" key="1">
    <citation type="journal article" date="2014" name="Front. Microbiol.">
        <title>High frequency of phylogenetically diverse reductive dehalogenase-homologous genes in deep subseafloor sedimentary metagenomes.</title>
        <authorList>
            <person name="Kawai M."/>
            <person name="Futagami T."/>
            <person name="Toyoda A."/>
            <person name="Takaki Y."/>
            <person name="Nishi S."/>
            <person name="Hori S."/>
            <person name="Arai W."/>
            <person name="Tsubouchi T."/>
            <person name="Morono Y."/>
            <person name="Uchiyama I."/>
            <person name="Ito T."/>
            <person name="Fujiyama A."/>
            <person name="Inagaki F."/>
            <person name="Takami H."/>
        </authorList>
    </citation>
    <scope>NUCLEOTIDE SEQUENCE</scope>
    <source>
        <strain evidence="1">Expedition CK06-06</strain>
    </source>
</reference>
<dbReference type="EMBL" id="BARU01031259">
    <property type="protein sequence ID" value="GAH72660.1"/>
    <property type="molecule type" value="Genomic_DNA"/>
</dbReference>
<evidence type="ECO:0000313" key="1">
    <source>
        <dbReference type="EMBL" id="GAH72660.1"/>
    </source>
</evidence>
<organism evidence="1">
    <name type="scientific">marine sediment metagenome</name>
    <dbReference type="NCBI Taxonomy" id="412755"/>
    <lineage>
        <taxon>unclassified sequences</taxon>
        <taxon>metagenomes</taxon>
        <taxon>ecological metagenomes</taxon>
    </lineage>
</organism>
<protein>
    <recommendedName>
        <fullName evidence="2">Peptidase M23 domain-containing protein</fullName>
    </recommendedName>
</protein>
<accession>X1ITR5</accession>
<dbReference type="InterPro" id="IPR011055">
    <property type="entry name" value="Dup_hybrid_motif"/>
</dbReference>
<dbReference type="Gene3D" id="2.70.70.10">
    <property type="entry name" value="Glucose Permease (Domain IIA)"/>
    <property type="match status" value="1"/>
</dbReference>
<evidence type="ECO:0008006" key="2">
    <source>
        <dbReference type="Google" id="ProtNLM"/>
    </source>
</evidence>
<feature type="non-terminal residue" evidence="1">
    <location>
        <position position="116"/>
    </location>
</feature>
<dbReference type="SUPFAM" id="SSF51261">
    <property type="entry name" value="Duplicated hybrid motif"/>
    <property type="match status" value="1"/>
</dbReference>
<proteinExistence type="predicted"/>
<name>X1ITR5_9ZZZZ</name>
<comment type="caution">
    <text evidence="1">The sequence shown here is derived from an EMBL/GenBank/DDBJ whole genome shotgun (WGS) entry which is preliminary data.</text>
</comment>
<dbReference type="AlphaFoldDB" id="X1ITR5"/>
<gene>
    <name evidence="1" type="ORF">S03H2_49467</name>
</gene>
<sequence length="116" mass="12994">MGLNTVICRQQAELVERQKELDQAVAEVYWARLSFRAPPYHPPLEQIRISSGTGYRADPMGGVDAKERLHRGIDLPGRVGDPVYAMLAGRVAEHWVPPDGKYWKGHPIMGGYIVLD</sequence>